<dbReference type="EMBL" id="UGOA01000001">
    <property type="protein sequence ID" value="STX41940.1"/>
    <property type="molecule type" value="Genomic_DNA"/>
</dbReference>
<accession>A0A378JBH2</accession>
<feature type="region of interest" description="Disordered" evidence="1">
    <location>
        <begin position="386"/>
        <end position="421"/>
    </location>
</feature>
<proteinExistence type="predicted"/>
<dbReference type="AlphaFoldDB" id="A0A378JBH2"/>
<dbReference type="Proteomes" id="UP000254677">
    <property type="component" value="Unassembled WGS sequence"/>
</dbReference>
<name>A0A378JBH2_9GAMM</name>
<protein>
    <submittedName>
        <fullName evidence="2">Uncharacterized protein</fullName>
    </submittedName>
</protein>
<evidence type="ECO:0000313" key="3">
    <source>
        <dbReference type="Proteomes" id="UP000254677"/>
    </source>
</evidence>
<evidence type="ECO:0000256" key="1">
    <source>
        <dbReference type="SAM" id="MobiDB-lite"/>
    </source>
</evidence>
<reference evidence="2 3" key="1">
    <citation type="submission" date="2018-06" db="EMBL/GenBank/DDBJ databases">
        <authorList>
            <consortium name="Pathogen Informatics"/>
            <person name="Doyle S."/>
        </authorList>
    </citation>
    <scope>NUCLEOTIDE SEQUENCE [LARGE SCALE GENOMIC DNA]</scope>
    <source>
        <strain evidence="2 3">NCTC13292</strain>
    </source>
</reference>
<dbReference type="OrthoDB" id="5633541at2"/>
<dbReference type="RefSeq" id="WP_115221012.1">
    <property type="nucleotide sequence ID" value="NZ_CAXYJE010000008.1"/>
</dbReference>
<organism evidence="2 3">
    <name type="scientific">Legionella donaldsonii</name>
    <dbReference type="NCBI Taxonomy" id="45060"/>
    <lineage>
        <taxon>Bacteria</taxon>
        <taxon>Pseudomonadati</taxon>
        <taxon>Pseudomonadota</taxon>
        <taxon>Gammaproteobacteria</taxon>
        <taxon>Legionellales</taxon>
        <taxon>Legionellaceae</taxon>
        <taxon>Legionella</taxon>
    </lineage>
</organism>
<feature type="compositionally biased region" description="Basic and acidic residues" evidence="1">
    <location>
        <begin position="400"/>
        <end position="414"/>
    </location>
</feature>
<evidence type="ECO:0000313" key="2">
    <source>
        <dbReference type="EMBL" id="STX41940.1"/>
    </source>
</evidence>
<sequence>MPFRIDVPSPNGECYQAPTQAYQDYLDDVEKYGDIFGPFIGDMYTPASLYLSVTRQSITWSMVAPLEHDYTSQKWRNEVYGTAGLGHREISEGCVGYYRGTNSLHVKRQHQTANEAAHNHNHYRFNTDVTPELFAQHLRNFVKHDKASTHNGSSLVGVPKFLTSMDAERIIEAYTLCYQEEVRTGLKKELESDPYYQYTREDTEELREGLVIEGTCRDMSKGLDHTMVGLRYDRAEERQHKDTPLSVLKSRQIYAGRSQKLEAIRAKRETFAKEFYAPKVDVPTQDVSLQPSSMQSRSSTEVFSPETLTQLKKSSLVGFFNKKQPEPVIAPVMTQSVPSQGSSVAFSTETVSTLKKSKLAGFFNRPGASLEEVPDTFQSTVEELAREDDTNVQLPVLEPSNHDSHKDKGTKDLTESVVVYS</sequence>
<keyword evidence="3" id="KW-1185">Reference proteome</keyword>
<gene>
    <name evidence="2" type="ORF">NCTC13292_01272</name>
</gene>